<organism evidence="3 4">
    <name type="scientific">Dokdonella ginsengisoli</name>
    <dbReference type="NCBI Taxonomy" id="363846"/>
    <lineage>
        <taxon>Bacteria</taxon>
        <taxon>Pseudomonadati</taxon>
        <taxon>Pseudomonadota</taxon>
        <taxon>Gammaproteobacteria</taxon>
        <taxon>Lysobacterales</taxon>
        <taxon>Rhodanobacteraceae</taxon>
        <taxon>Dokdonella</taxon>
    </lineage>
</organism>
<sequence>MNPNLSRLAAAALFAATFLAGCATTPSAPGAKPAGASDASLLAAAQPAITAANAEWPGAMRSRDASALAAPFAETGALVTAGGKAISGRAAIERYYREAFEHSPPILDGEIVDDGMATSGNLVYVWGHGNYTVEHTPGQASANSGYFLTVWQADEAGNWKVVRHLVF</sequence>
<accession>A0ABV9QVZ5</accession>
<gene>
    <name evidence="3" type="ORF">ACFO6Q_12785</name>
</gene>
<feature type="chain" id="PRO_5047460919" evidence="1">
    <location>
        <begin position="21"/>
        <end position="167"/>
    </location>
</feature>
<comment type="caution">
    <text evidence="3">The sequence shown here is derived from an EMBL/GenBank/DDBJ whole genome shotgun (WGS) entry which is preliminary data.</text>
</comment>
<evidence type="ECO:0000256" key="1">
    <source>
        <dbReference type="SAM" id="SignalP"/>
    </source>
</evidence>
<dbReference type="InterPro" id="IPR032710">
    <property type="entry name" value="NTF2-like_dom_sf"/>
</dbReference>
<evidence type="ECO:0000313" key="3">
    <source>
        <dbReference type="EMBL" id="MFC4821205.1"/>
    </source>
</evidence>
<dbReference type="PROSITE" id="PS51257">
    <property type="entry name" value="PROKAR_LIPOPROTEIN"/>
    <property type="match status" value="1"/>
</dbReference>
<protein>
    <submittedName>
        <fullName evidence="3">YybH family protein</fullName>
    </submittedName>
</protein>
<dbReference type="NCBIfam" id="TIGR02246">
    <property type="entry name" value="SgcJ/EcaC family oxidoreductase"/>
    <property type="match status" value="1"/>
</dbReference>
<dbReference type="Pfam" id="PF14534">
    <property type="entry name" value="DUF4440"/>
    <property type="match status" value="1"/>
</dbReference>
<proteinExistence type="predicted"/>
<dbReference type="InterPro" id="IPR011944">
    <property type="entry name" value="Steroid_delta5-4_isomerase"/>
</dbReference>
<feature type="signal peptide" evidence="1">
    <location>
        <begin position="1"/>
        <end position="20"/>
    </location>
</feature>
<feature type="domain" description="DUF4440" evidence="2">
    <location>
        <begin position="49"/>
        <end position="161"/>
    </location>
</feature>
<dbReference type="InterPro" id="IPR027843">
    <property type="entry name" value="DUF4440"/>
</dbReference>
<dbReference type="EMBL" id="JBHSHD010000010">
    <property type="protein sequence ID" value="MFC4821205.1"/>
    <property type="molecule type" value="Genomic_DNA"/>
</dbReference>
<keyword evidence="1" id="KW-0732">Signal</keyword>
<dbReference type="Proteomes" id="UP001595886">
    <property type="component" value="Unassembled WGS sequence"/>
</dbReference>
<evidence type="ECO:0000259" key="2">
    <source>
        <dbReference type="Pfam" id="PF14534"/>
    </source>
</evidence>
<name>A0ABV9QVZ5_9GAMM</name>
<evidence type="ECO:0000313" key="4">
    <source>
        <dbReference type="Proteomes" id="UP001595886"/>
    </source>
</evidence>
<dbReference type="SUPFAM" id="SSF54427">
    <property type="entry name" value="NTF2-like"/>
    <property type="match status" value="1"/>
</dbReference>
<dbReference type="RefSeq" id="WP_380021490.1">
    <property type="nucleotide sequence ID" value="NZ_JBHSHD010000010.1"/>
</dbReference>
<reference evidence="4" key="1">
    <citation type="journal article" date="2019" name="Int. J. Syst. Evol. Microbiol.">
        <title>The Global Catalogue of Microorganisms (GCM) 10K type strain sequencing project: providing services to taxonomists for standard genome sequencing and annotation.</title>
        <authorList>
            <consortium name="The Broad Institute Genomics Platform"/>
            <consortium name="The Broad Institute Genome Sequencing Center for Infectious Disease"/>
            <person name="Wu L."/>
            <person name="Ma J."/>
        </authorList>
    </citation>
    <scope>NUCLEOTIDE SEQUENCE [LARGE SCALE GENOMIC DNA]</scope>
    <source>
        <strain evidence="4">CCUG 30340</strain>
    </source>
</reference>
<keyword evidence="4" id="KW-1185">Reference proteome</keyword>
<dbReference type="Gene3D" id="3.10.450.50">
    <property type="match status" value="1"/>
</dbReference>